<proteinExistence type="predicted"/>
<evidence type="ECO:0000313" key="1">
    <source>
        <dbReference type="EMBL" id="CAI9729261.1"/>
    </source>
</evidence>
<evidence type="ECO:0000313" key="2">
    <source>
        <dbReference type="Proteomes" id="UP001162480"/>
    </source>
</evidence>
<keyword evidence="2" id="KW-1185">Reference proteome</keyword>
<protein>
    <submittedName>
        <fullName evidence="1">Uncharacterized protein</fullName>
    </submittedName>
</protein>
<reference evidence="1" key="1">
    <citation type="submission" date="2023-08" db="EMBL/GenBank/DDBJ databases">
        <authorList>
            <person name="Alioto T."/>
            <person name="Alioto T."/>
            <person name="Gomez Garrido J."/>
        </authorList>
    </citation>
    <scope>NUCLEOTIDE SEQUENCE</scope>
</reference>
<accession>A0AA36F827</accession>
<dbReference type="EMBL" id="OX597823">
    <property type="protein sequence ID" value="CAI9729261.1"/>
    <property type="molecule type" value="Genomic_DNA"/>
</dbReference>
<name>A0AA36F827_OCTVU</name>
<dbReference type="Proteomes" id="UP001162480">
    <property type="component" value="Chromosome 10"/>
</dbReference>
<dbReference type="AlphaFoldDB" id="A0AA36F827"/>
<sequence>MGENYRYKLDKGSVVIISEPTAKKAKLRNYKDFIMFVVTNGNDQISDMEYEMANIGTCVLIAHEGDEILYIVSEA</sequence>
<organism evidence="1 2">
    <name type="scientific">Octopus vulgaris</name>
    <name type="common">Common octopus</name>
    <dbReference type="NCBI Taxonomy" id="6645"/>
    <lineage>
        <taxon>Eukaryota</taxon>
        <taxon>Metazoa</taxon>
        <taxon>Spiralia</taxon>
        <taxon>Lophotrochozoa</taxon>
        <taxon>Mollusca</taxon>
        <taxon>Cephalopoda</taxon>
        <taxon>Coleoidea</taxon>
        <taxon>Octopodiformes</taxon>
        <taxon>Octopoda</taxon>
        <taxon>Incirrata</taxon>
        <taxon>Octopodidae</taxon>
        <taxon>Octopus</taxon>
    </lineage>
</organism>
<gene>
    <name evidence="1" type="ORF">OCTVUL_1B007848</name>
</gene>